<evidence type="ECO:0000313" key="12">
    <source>
        <dbReference type="RefSeq" id="XP_021854272.2"/>
    </source>
</evidence>
<protein>
    <recommendedName>
        <fullName evidence="10">PGG domain-containing protein</fullName>
    </recommendedName>
</protein>
<dbReference type="RefSeq" id="XP_021854272.2">
    <property type="nucleotide sequence ID" value="XM_021998580.2"/>
</dbReference>
<dbReference type="InterPro" id="IPR036770">
    <property type="entry name" value="Ankyrin_rpt-contain_sf"/>
</dbReference>
<feature type="compositionally biased region" description="Acidic residues" evidence="8">
    <location>
        <begin position="322"/>
        <end position="339"/>
    </location>
</feature>
<evidence type="ECO:0000256" key="3">
    <source>
        <dbReference type="ARBA" id="ARBA00022737"/>
    </source>
</evidence>
<sequence length="1016" mass="114888">MASIIEIMDVELGSAALNGDVDFLAECVESNKPIEYYMTYFPKNSDKGDRRHGNIFHMAAYNNNADFIREAIEILPSENTQQLLIQPREPINGNPLHVAAQLGNVEIVNIFLDVYKCLPSLPSDLTKRPWLVENTEGDNPCNTAVNQCHEECALEIVKMDIELLCNKLGSSDANILYDAVNRKLVRFAAEILRSPHPIGCTGFQETTPFHSLHYSNKSDEAEEICRQLLRRKPDLIKQQDDNGNSAFHLWASDGKMWPFECILESSDIIPDIKTVFTDLVSTTNIYGENPLHNLVQYTASENDAIKIAELLIDTYKNKEASNVEEEEEEDGDEDEDEDEDELPWFVHDNGGDTPLSLAISPKYENFAMYILSVDDNAVIKCQKNLLFLAIENKCHQLTEKIYEIVINKGWTQLLTNDQHNILHIAPLCTKEFCTRLIEENPGLLKGVDKAGLTVLHTWISNPELWLFEFILKSKWRIPFIKLIDVADYGDRNNPFHIVASLETTPDNDTIKVIKLLVEAYKEENINWSVNSMQLLPWSATNKKDEGSLQLAISNKHEQLSLYLLSLHEDDDIDNLLGYYEPEHSLLFLAIQNKCPQVAKKIMSRLDKETWTKYLKDPSDGRNILHLAPTLEDTKFGTWLVDEAPEFITDKDNNEQSPWDKAYEIGPAWFINAVLKKKPSVFSSAPLVWTKACEKGHVLALSAFVDHNPGKFRDLCIKHKDSPLHHIKLDESLTEYEKFLQIPHMKDLINLQDSKGITPLHKAIRSGDLLLTETLLNMEKIIYDIEDDDNISAMDLLAAKCDESSEDKNTWDRMCKRFGLDPKINTTYFKSKTNLLEVRSSLFIVAALLATITFTAGFTIPGGFNQESGAALLGKKPAFLVFLISNALALFFSMLVLICLTWSMVFDASKSLVLIDRSMVLLRLALNCTLLAFMTGVYIVIAPMSLWAAILIIIIISGLIGISVDKNILYNVLDKLIPSPKKKGIDLIRKQKSGISNNEQDQLLNNRGQNENLDAIV</sequence>
<comment type="subcellular location">
    <subcellularLocation>
        <location evidence="1">Membrane</location>
        <topology evidence="1">Multi-pass membrane protein</topology>
    </subcellularLocation>
</comment>
<evidence type="ECO:0000256" key="9">
    <source>
        <dbReference type="SAM" id="Phobius"/>
    </source>
</evidence>
<feature type="domain" description="PGG" evidence="10">
    <location>
        <begin position="834"/>
        <end position="939"/>
    </location>
</feature>
<dbReference type="SUPFAM" id="SSF48403">
    <property type="entry name" value="Ankyrin repeat"/>
    <property type="match status" value="3"/>
</dbReference>
<keyword evidence="6 9" id="KW-0472">Membrane</keyword>
<evidence type="ECO:0000256" key="1">
    <source>
        <dbReference type="ARBA" id="ARBA00004141"/>
    </source>
</evidence>
<dbReference type="PROSITE" id="PS50297">
    <property type="entry name" value="ANK_REP_REGION"/>
    <property type="match status" value="1"/>
</dbReference>
<dbReference type="Gene3D" id="1.25.40.20">
    <property type="entry name" value="Ankyrin repeat-containing domain"/>
    <property type="match status" value="4"/>
</dbReference>
<evidence type="ECO:0000256" key="4">
    <source>
        <dbReference type="ARBA" id="ARBA00022989"/>
    </source>
</evidence>
<organism evidence="11 12">
    <name type="scientific">Spinacia oleracea</name>
    <name type="common">Spinach</name>
    <dbReference type="NCBI Taxonomy" id="3562"/>
    <lineage>
        <taxon>Eukaryota</taxon>
        <taxon>Viridiplantae</taxon>
        <taxon>Streptophyta</taxon>
        <taxon>Embryophyta</taxon>
        <taxon>Tracheophyta</taxon>
        <taxon>Spermatophyta</taxon>
        <taxon>Magnoliopsida</taxon>
        <taxon>eudicotyledons</taxon>
        <taxon>Gunneridae</taxon>
        <taxon>Pentapetalae</taxon>
        <taxon>Caryophyllales</taxon>
        <taxon>Chenopodiaceae</taxon>
        <taxon>Chenopodioideae</taxon>
        <taxon>Anserineae</taxon>
        <taxon>Spinacia</taxon>
    </lineage>
</organism>
<feature type="transmembrane region" description="Helical" evidence="9">
    <location>
        <begin position="946"/>
        <end position="972"/>
    </location>
</feature>
<dbReference type="PANTHER" id="PTHR24186">
    <property type="entry name" value="PROTEIN PHOSPHATASE 1 REGULATORY SUBUNIT"/>
    <property type="match status" value="1"/>
</dbReference>
<dbReference type="AlphaFoldDB" id="A0A9R0IRR3"/>
<feature type="transmembrane region" description="Helical" evidence="9">
    <location>
        <begin position="919"/>
        <end position="940"/>
    </location>
</feature>
<dbReference type="InterPro" id="IPR002110">
    <property type="entry name" value="Ankyrin_rpt"/>
</dbReference>
<dbReference type="GO" id="GO:0005886">
    <property type="term" value="C:plasma membrane"/>
    <property type="evidence" value="ECO:0000318"/>
    <property type="project" value="GO_Central"/>
</dbReference>
<keyword evidence="3" id="KW-0677">Repeat</keyword>
<keyword evidence="4 9" id="KW-1133">Transmembrane helix</keyword>
<dbReference type="SMART" id="SM00248">
    <property type="entry name" value="ANK"/>
    <property type="match status" value="8"/>
</dbReference>
<dbReference type="PROSITE" id="PS50088">
    <property type="entry name" value="ANK_REPEAT"/>
    <property type="match status" value="1"/>
</dbReference>
<dbReference type="PANTHER" id="PTHR24186:SF46">
    <property type="entry name" value="PROTEIN ACCELERATED CELL DEATH 6-LIKE"/>
    <property type="match status" value="1"/>
</dbReference>
<feature type="transmembrane region" description="Helical" evidence="9">
    <location>
        <begin position="839"/>
        <end position="859"/>
    </location>
</feature>
<evidence type="ECO:0000313" key="11">
    <source>
        <dbReference type="Proteomes" id="UP000813463"/>
    </source>
</evidence>
<dbReference type="InterPro" id="IPR026961">
    <property type="entry name" value="PGG_dom"/>
</dbReference>
<feature type="transmembrane region" description="Helical" evidence="9">
    <location>
        <begin position="879"/>
        <end position="907"/>
    </location>
</feature>
<evidence type="ECO:0000256" key="7">
    <source>
        <dbReference type="PROSITE-ProRule" id="PRU00023"/>
    </source>
</evidence>
<name>A0A9R0IRR3_SPIOL</name>
<keyword evidence="2 9" id="KW-0812">Transmembrane</keyword>
<reference evidence="12" key="2">
    <citation type="submission" date="2025-08" db="UniProtKB">
        <authorList>
            <consortium name="RefSeq"/>
        </authorList>
    </citation>
    <scope>IDENTIFICATION</scope>
    <source>
        <tissue evidence="12">Leaf</tissue>
    </source>
</reference>
<reference evidence="11" key="1">
    <citation type="journal article" date="2021" name="Nat. Commun.">
        <title>Genomic analyses provide insights into spinach domestication and the genetic basis of agronomic traits.</title>
        <authorList>
            <person name="Cai X."/>
            <person name="Sun X."/>
            <person name="Xu C."/>
            <person name="Sun H."/>
            <person name="Wang X."/>
            <person name="Ge C."/>
            <person name="Zhang Z."/>
            <person name="Wang Q."/>
            <person name="Fei Z."/>
            <person name="Jiao C."/>
            <person name="Wang Q."/>
        </authorList>
    </citation>
    <scope>NUCLEOTIDE SEQUENCE [LARGE SCALE GENOMIC DNA]</scope>
    <source>
        <strain evidence="11">cv. Varoflay</strain>
    </source>
</reference>
<evidence type="ECO:0000256" key="5">
    <source>
        <dbReference type="ARBA" id="ARBA00023043"/>
    </source>
</evidence>
<feature type="region of interest" description="Disordered" evidence="8">
    <location>
        <begin position="318"/>
        <end position="339"/>
    </location>
</feature>
<dbReference type="GeneID" id="110793680"/>
<keyword evidence="5 7" id="KW-0040">ANK repeat</keyword>
<dbReference type="KEGG" id="soe:110793680"/>
<proteinExistence type="predicted"/>
<evidence type="ECO:0000256" key="6">
    <source>
        <dbReference type="ARBA" id="ARBA00023136"/>
    </source>
</evidence>
<keyword evidence="11" id="KW-1185">Reference proteome</keyword>
<dbReference type="Proteomes" id="UP000813463">
    <property type="component" value="Chromosome 4"/>
</dbReference>
<accession>A0A9R0IRR3</accession>
<gene>
    <name evidence="12" type="primary">LOC110793680</name>
</gene>
<evidence type="ECO:0000256" key="2">
    <source>
        <dbReference type="ARBA" id="ARBA00022692"/>
    </source>
</evidence>
<feature type="repeat" description="ANK" evidence="7">
    <location>
        <begin position="754"/>
        <end position="776"/>
    </location>
</feature>
<dbReference type="Pfam" id="PF13962">
    <property type="entry name" value="PGG"/>
    <property type="match status" value="1"/>
</dbReference>
<evidence type="ECO:0000256" key="8">
    <source>
        <dbReference type="SAM" id="MobiDB-lite"/>
    </source>
</evidence>
<evidence type="ECO:0000259" key="10">
    <source>
        <dbReference type="Pfam" id="PF13962"/>
    </source>
</evidence>